<dbReference type="InterPro" id="IPR036020">
    <property type="entry name" value="WW_dom_sf"/>
</dbReference>
<comment type="subcellular location">
    <subcellularLocation>
        <location evidence="3">Chromosome</location>
    </subcellularLocation>
    <subcellularLocation>
        <location evidence="2">Nucleus</location>
    </subcellularLocation>
</comment>
<feature type="compositionally biased region" description="Polar residues" evidence="16">
    <location>
        <begin position="869"/>
        <end position="886"/>
    </location>
</feature>
<dbReference type="InterPro" id="IPR001214">
    <property type="entry name" value="SET_dom"/>
</dbReference>
<evidence type="ECO:0000259" key="17">
    <source>
        <dbReference type="PROSITE" id="PS50280"/>
    </source>
</evidence>
<comment type="catalytic activity">
    <reaction evidence="15">
        <text>L-lysyl(36)-[histone H3] + 3 S-adenosyl-L-methionine = N(6),N(6),N(6)-trimethyl-L-lysyl(36)-[histone H3] + 3 S-adenosyl-L-homocysteine + 3 H(+)</text>
        <dbReference type="Rhea" id="RHEA:60324"/>
        <dbReference type="Rhea" id="RHEA-COMP:9785"/>
        <dbReference type="Rhea" id="RHEA-COMP:15536"/>
        <dbReference type="ChEBI" id="CHEBI:15378"/>
        <dbReference type="ChEBI" id="CHEBI:29969"/>
        <dbReference type="ChEBI" id="CHEBI:57856"/>
        <dbReference type="ChEBI" id="CHEBI:59789"/>
        <dbReference type="ChEBI" id="CHEBI:61961"/>
        <dbReference type="EC" id="2.1.1.359"/>
    </reaction>
</comment>
<sequence>MAFAPSFEVVARPKSQAAKLEPGIQLPGNGPPEPEPFFELSPFLSRDCSLSLEKPLSPVALIVMPSGDDVNSNLDSSRVVSGALLNGGSVTIKTEAEGDAGALGSPMNMETTDRIKKASTPASASSSSSSPSPAIKTPGQSDSPLKMEGDSDENMSDLKTSSIGGDITLKQEPGKPPKLSRSSSQKVVARPPQLFSHLPDSVNEARQTFEVINDCIYGSKYMGHTEHAMECDCSEEWDGKINHACGEDSDCINRATRIECLNDCSCGQDCQNQRFQRKEYANVTVIKTAKKGFGLRAESDIHPHQFIYEYIGEVINEANFRRRMIQYDKEGIKHFYFMSLNKGEFVDATKKGNLARFCNHSCNPNCYVDKWVVGEKLRMGIFAERYIQAGEELVFNYNVDRYGADPQPCYCGEPNCSGFIGGKTQTERATKLSNATIEALGIEDADDWDIAVAKKPRKKKTEEPDEEYVESVQPKSLDENGVTKVMAALMQCTEKWIAVKLLSRIQRCDDERALNRVVKMHGYRILNSQLGMWKDDINVVLQVLDVLSKLPALTRNKIIDSGIETTVQPLTASDDDRVGKQASSLLEVWSNLEVGYRIPRMKRDPTASTPQVVSQFERRETTGNDNRNRSKSRTRSRSRSIEPPRGPAAQTRGGFNGRPIPHNRGPRFQRPPTLPQGWFERSDVDGRSIYYTATGHTQYEKPTQPASEIPAVASLKRKHFQDIIDTIMESRTETPRDRTSTPGTPQPQKTDSKKESWRSYPEEKQKKIYENTIHPYVKYVVDKFKKKLPKEDLKRYAKEVATKLVDSDFKHGRVEDILQISEKQQQKIKKYCKEYFEKAVAKHKAHEKKKAERNNHDDSNSRDKDHLDQSASQTPQARGDSGSPNEPNGDLNASEDDGDEPTAKRKRDTRDEADVQNGHASPMKRRKSSTPPPPSQHHPRDGLDDELQRSSLSASHQSIGVVQ</sequence>
<keyword evidence="9" id="KW-0808">Transferase</keyword>
<evidence type="ECO:0000256" key="4">
    <source>
        <dbReference type="ARBA" id="ARBA00012178"/>
    </source>
</evidence>
<dbReference type="CDD" id="cd19172">
    <property type="entry name" value="SET_SETD2"/>
    <property type="match status" value="1"/>
</dbReference>
<dbReference type="GO" id="GO:0032259">
    <property type="term" value="P:methylation"/>
    <property type="evidence" value="ECO:0007669"/>
    <property type="project" value="UniProtKB-KW"/>
</dbReference>
<dbReference type="GO" id="GO:0140955">
    <property type="term" value="F:histone H3K36 trimethyltransferase activity"/>
    <property type="evidence" value="ECO:0007669"/>
    <property type="project" value="UniProtKB-EC"/>
</dbReference>
<evidence type="ECO:0000259" key="19">
    <source>
        <dbReference type="PROSITE" id="PS51215"/>
    </source>
</evidence>
<keyword evidence="8 20" id="KW-0489">Methyltransferase</keyword>
<dbReference type="SMART" id="SM00317">
    <property type="entry name" value="SET"/>
    <property type="match status" value="1"/>
</dbReference>
<feature type="region of interest" description="Disordered" evidence="16">
    <location>
        <begin position="728"/>
        <end position="763"/>
    </location>
</feature>
<evidence type="ECO:0000313" key="21">
    <source>
        <dbReference type="Proteomes" id="UP000053095"/>
    </source>
</evidence>
<feature type="compositionally biased region" description="Basic and acidic residues" evidence="16">
    <location>
        <begin position="938"/>
        <end position="948"/>
    </location>
</feature>
<dbReference type="SUPFAM" id="SSF51045">
    <property type="entry name" value="WW domain"/>
    <property type="match status" value="1"/>
</dbReference>
<dbReference type="InterPro" id="IPR001202">
    <property type="entry name" value="WW_dom"/>
</dbReference>
<dbReference type="Pfam" id="PF08711">
    <property type="entry name" value="Med26"/>
    <property type="match status" value="1"/>
</dbReference>
<feature type="region of interest" description="Disordered" evidence="16">
    <location>
        <begin position="600"/>
        <end position="681"/>
    </location>
</feature>
<dbReference type="Gene3D" id="2.170.270.10">
    <property type="entry name" value="SET domain"/>
    <property type="match status" value="1"/>
</dbReference>
<evidence type="ECO:0000256" key="13">
    <source>
        <dbReference type="ARBA" id="ARBA00023242"/>
    </source>
</evidence>
<dbReference type="SUPFAM" id="SSF47676">
    <property type="entry name" value="Conserved domain common to transcription factors TFIIS, elongin A, CRSP70"/>
    <property type="match status" value="1"/>
</dbReference>
<evidence type="ECO:0000256" key="16">
    <source>
        <dbReference type="SAM" id="MobiDB-lite"/>
    </source>
</evidence>
<dbReference type="EMBL" id="DF933814">
    <property type="protein sequence ID" value="GAM35949.1"/>
    <property type="molecule type" value="Genomic_DNA"/>
</dbReference>
<feature type="compositionally biased region" description="Basic residues" evidence="16">
    <location>
        <begin position="629"/>
        <end position="638"/>
    </location>
</feature>
<dbReference type="GO" id="GO:0005694">
    <property type="term" value="C:chromosome"/>
    <property type="evidence" value="ECO:0007669"/>
    <property type="project" value="UniProtKB-SubCell"/>
</dbReference>
<dbReference type="SMART" id="SM00508">
    <property type="entry name" value="PostSET"/>
    <property type="match status" value="1"/>
</dbReference>
<feature type="domain" description="AWS" evidence="19">
    <location>
        <begin position="226"/>
        <end position="279"/>
    </location>
</feature>
<dbReference type="PROSITE" id="PS51568">
    <property type="entry name" value="SAM_MT43_SET2_1"/>
    <property type="match status" value="1"/>
</dbReference>
<protein>
    <recommendedName>
        <fullName evidence="5">Histone-lysine N-methyltransferase, H3 lysine-36 specific</fullName>
        <ecNumber evidence="4">2.1.1.359</ecNumber>
    </recommendedName>
    <alternativeName>
        <fullName evidence="14">SET domain-containing protein 2</fullName>
    </alternativeName>
</protein>
<feature type="compositionally biased region" description="Polar residues" evidence="16">
    <location>
        <begin position="740"/>
        <end position="749"/>
    </location>
</feature>
<dbReference type="InterPro" id="IPR046341">
    <property type="entry name" value="SET_dom_sf"/>
</dbReference>
<accession>A0A510NUN2</accession>
<evidence type="ECO:0000256" key="7">
    <source>
        <dbReference type="ARBA" id="ARBA00022491"/>
    </source>
</evidence>
<dbReference type="SMART" id="SM00570">
    <property type="entry name" value="AWS"/>
    <property type="match status" value="1"/>
</dbReference>
<feature type="compositionally biased region" description="Low complexity" evidence="16">
    <location>
        <begin position="118"/>
        <end position="138"/>
    </location>
</feature>
<evidence type="ECO:0000256" key="14">
    <source>
        <dbReference type="ARBA" id="ARBA00030091"/>
    </source>
</evidence>
<feature type="compositionally biased region" description="Basic and acidic residues" evidence="16">
    <location>
        <begin position="728"/>
        <end position="739"/>
    </location>
</feature>
<dbReference type="Pfam" id="PF08236">
    <property type="entry name" value="SRI"/>
    <property type="match status" value="1"/>
</dbReference>
<dbReference type="Pfam" id="PF17907">
    <property type="entry name" value="AWS"/>
    <property type="match status" value="1"/>
</dbReference>
<evidence type="ECO:0000256" key="2">
    <source>
        <dbReference type="ARBA" id="ARBA00004123"/>
    </source>
</evidence>
<dbReference type="InterPro" id="IPR050777">
    <property type="entry name" value="SET2_Histone-Lys_MeTrsfase"/>
</dbReference>
<evidence type="ECO:0000256" key="9">
    <source>
        <dbReference type="ARBA" id="ARBA00022679"/>
    </source>
</evidence>
<comment type="function">
    <text evidence="1">Histone methyltransferase that trimethylates histone H3 'Lys-36' forming H3K36me3. Involved in transcription elongation as well as in transcription repression.</text>
</comment>
<dbReference type="InterPro" id="IPR017923">
    <property type="entry name" value="TFIIS_N"/>
</dbReference>
<proteinExistence type="predicted"/>
<reference evidence="21" key="1">
    <citation type="journal article" date="2015" name="Genome Announc.">
        <title>Draft genome sequence of Talaromyces cellulolyticus strain Y-94, a source of lignocellulosic biomass-degrading enzymes.</title>
        <authorList>
            <person name="Fujii T."/>
            <person name="Koike H."/>
            <person name="Sawayama S."/>
            <person name="Yano S."/>
            <person name="Inoue H."/>
        </authorList>
    </citation>
    <scope>NUCLEOTIDE SEQUENCE [LARGE SCALE GENOMIC DNA]</scope>
    <source>
        <strain evidence="21">Y-94</strain>
    </source>
</reference>
<organism evidence="20 21">
    <name type="scientific">Talaromyces pinophilus</name>
    <name type="common">Penicillium pinophilum</name>
    <dbReference type="NCBI Taxonomy" id="128442"/>
    <lineage>
        <taxon>Eukaryota</taxon>
        <taxon>Fungi</taxon>
        <taxon>Dikarya</taxon>
        <taxon>Ascomycota</taxon>
        <taxon>Pezizomycotina</taxon>
        <taxon>Eurotiomycetes</taxon>
        <taxon>Eurotiomycetidae</taxon>
        <taxon>Eurotiales</taxon>
        <taxon>Trichocomaceae</taxon>
        <taxon>Talaromyces</taxon>
        <taxon>Talaromyces sect. Talaromyces</taxon>
    </lineage>
</organism>
<feature type="region of interest" description="Disordered" evidence="16">
    <location>
        <begin position="840"/>
        <end position="963"/>
    </location>
</feature>
<dbReference type="GO" id="GO:0005634">
    <property type="term" value="C:nucleus"/>
    <property type="evidence" value="ECO:0007669"/>
    <property type="project" value="UniProtKB-SubCell"/>
</dbReference>
<gene>
    <name evidence="20" type="ORF">TCE0_018r04669</name>
</gene>
<dbReference type="Proteomes" id="UP000053095">
    <property type="component" value="Unassembled WGS sequence"/>
</dbReference>
<evidence type="ECO:0000259" key="18">
    <source>
        <dbReference type="PROSITE" id="PS50868"/>
    </source>
</evidence>
<dbReference type="FunFam" id="2.170.270.10:FF:000033">
    <property type="entry name" value="Histone-lysine N-methyltransferase"/>
    <property type="match status" value="1"/>
</dbReference>
<evidence type="ECO:0000256" key="3">
    <source>
        <dbReference type="ARBA" id="ARBA00004286"/>
    </source>
</evidence>
<keyword evidence="11" id="KW-0805">Transcription regulation</keyword>
<dbReference type="InterPro" id="IPR003616">
    <property type="entry name" value="Post-SET_dom"/>
</dbReference>
<feature type="domain" description="SET" evidence="17">
    <location>
        <begin position="281"/>
        <end position="398"/>
    </location>
</feature>
<feature type="compositionally biased region" description="Basic and acidic residues" evidence="16">
    <location>
        <begin position="849"/>
        <end position="868"/>
    </location>
</feature>
<feature type="region of interest" description="Disordered" evidence="16">
    <location>
        <begin position="97"/>
        <end position="192"/>
    </location>
</feature>
<evidence type="ECO:0000256" key="5">
    <source>
        <dbReference type="ARBA" id="ARBA00018028"/>
    </source>
</evidence>
<keyword evidence="21" id="KW-1185">Reference proteome</keyword>
<evidence type="ECO:0000256" key="11">
    <source>
        <dbReference type="ARBA" id="ARBA00023015"/>
    </source>
</evidence>
<name>A0A510NUN2_TALPI</name>
<dbReference type="InterPro" id="IPR035441">
    <property type="entry name" value="TFIIS/LEDGF_dom_sf"/>
</dbReference>
<evidence type="ECO:0000256" key="8">
    <source>
        <dbReference type="ARBA" id="ARBA00022603"/>
    </source>
</evidence>
<dbReference type="PROSITE" id="PS50280">
    <property type="entry name" value="SET"/>
    <property type="match status" value="1"/>
</dbReference>
<keyword evidence="10" id="KW-0949">S-adenosyl-L-methionine</keyword>
<dbReference type="SUPFAM" id="SSF82199">
    <property type="entry name" value="SET domain"/>
    <property type="match status" value="1"/>
</dbReference>
<dbReference type="EC" id="2.1.1.359" evidence="4"/>
<evidence type="ECO:0000256" key="1">
    <source>
        <dbReference type="ARBA" id="ARBA00003901"/>
    </source>
</evidence>
<keyword evidence="12" id="KW-0804">Transcription</keyword>
<dbReference type="CDD" id="cd00201">
    <property type="entry name" value="WW"/>
    <property type="match status" value="1"/>
</dbReference>
<dbReference type="Pfam" id="PF00856">
    <property type="entry name" value="SET"/>
    <property type="match status" value="1"/>
</dbReference>
<evidence type="ECO:0000256" key="12">
    <source>
        <dbReference type="ARBA" id="ARBA00023163"/>
    </source>
</evidence>
<dbReference type="InterPro" id="IPR006560">
    <property type="entry name" value="AWS_dom"/>
</dbReference>
<keyword evidence="6" id="KW-0158">Chromosome</keyword>
<feature type="domain" description="Post-SET" evidence="18">
    <location>
        <begin position="405"/>
        <end position="421"/>
    </location>
</feature>
<evidence type="ECO:0000256" key="15">
    <source>
        <dbReference type="ARBA" id="ARBA00047545"/>
    </source>
</evidence>
<keyword evidence="7" id="KW-0678">Repressor</keyword>
<dbReference type="InterPro" id="IPR044437">
    <property type="entry name" value="SETD2/Set2_SET"/>
</dbReference>
<dbReference type="PANTHER" id="PTHR22884">
    <property type="entry name" value="SET DOMAIN PROTEINS"/>
    <property type="match status" value="1"/>
</dbReference>
<dbReference type="GO" id="GO:0006355">
    <property type="term" value="P:regulation of DNA-templated transcription"/>
    <property type="evidence" value="ECO:0007669"/>
    <property type="project" value="InterPro"/>
</dbReference>
<dbReference type="AlphaFoldDB" id="A0A510NUN2"/>
<dbReference type="InterPro" id="IPR038190">
    <property type="entry name" value="SRI_sf"/>
</dbReference>
<dbReference type="InterPro" id="IPR013257">
    <property type="entry name" value="SRI"/>
</dbReference>
<dbReference type="PROSITE" id="PS50868">
    <property type="entry name" value="POST_SET"/>
    <property type="match status" value="1"/>
</dbReference>
<keyword evidence="13" id="KW-0539">Nucleus</keyword>
<feature type="compositionally biased region" description="Basic and acidic residues" evidence="16">
    <location>
        <begin position="616"/>
        <end position="628"/>
    </location>
</feature>
<dbReference type="InterPro" id="IPR025788">
    <property type="entry name" value="Set2_fungi"/>
</dbReference>
<feature type="compositionally biased region" description="Polar residues" evidence="16">
    <location>
        <begin position="949"/>
        <end position="963"/>
    </location>
</feature>
<evidence type="ECO:0000256" key="10">
    <source>
        <dbReference type="ARBA" id="ARBA00022691"/>
    </source>
</evidence>
<evidence type="ECO:0000313" key="20">
    <source>
        <dbReference type="EMBL" id="GAM35949.1"/>
    </source>
</evidence>
<dbReference type="PROSITE" id="PS51215">
    <property type="entry name" value="AWS"/>
    <property type="match status" value="1"/>
</dbReference>
<dbReference type="FunFam" id="1.10.1740.100:FF:000002">
    <property type="entry name" value="Histone-lysine N-methyltransferase"/>
    <property type="match status" value="1"/>
</dbReference>
<evidence type="ECO:0000256" key="6">
    <source>
        <dbReference type="ARBA" id="ARBA00022454"/>
    </source>
</evidence>
<feature type="compositionally biased region" description="Basic and acidic residues" evidence="16">
    <location>
        <begin position="750"/>
        <end position="763"/>
    </location>
</feature>
<dbReference type="Gene3D" id="1.10.1740.100">
    <property type="entry name" value="Set2, Rpb1 interacting domain"/>
    <property type="match status" value="1"/>
</dbReference>